<keyword evidence="1" id="KW-0812">Transmembrane</keyword>
<keyword evidence="1" id="KW-1133">Transmembrane helix</keyword>
<evidence type="ECO:0000256" key="1">
    <source>
        <dbReference type="SAM" id="Phobius"/>
    </source>
</evidence>
<organism evidence="2 3">
    <name type="scientific">Granulibacter bethesdensis (strain ATCC BAA-1260 / CGDNIH1)</name>
    <dbReference type="NCBI Taxonomy" id="391165"/>
    <lineage>
        <taxon>Bacteria</taxon>
        <taxon>Pseudomonadati</taxon>
        <taxon>Pseudomonadota</taxon>
        <taxon>Alphaproteobacteria</taxon>
        <taxon>Acetobacterales</taxon>
        <taxon>Acetobacteraceae</taxon>
        <taxon>Granulibacter</taxon>
    </lineage>
</organism>
<dbReference type="Proteomes" id="UP000001963">
    <property type="component" value="Chromosome"/>
</dbReference>
<gene>
    <name evidence="2" type="ordered locus">GbCGDNIH1_1509</name>
</gene>
<keyword evidence="3" id="KW-1185">Reference proteome</keyword>
<evidence type="ECO:0000313" key="3">
    <source>
        <dbReference type="Proteomes" id="UP000001963"/>
    </source>
</evidence>
<proteinExistence type="predicted"/>
<reference evidence="2 3" key="1">
    <citation type="journal article" date="2007" name="J. Bacteriol.">
        <title>Genome sequence analysis of the emerging human pathogenic acetic acid bacterium Granulibacter bethesdensis.</title>
        <authorList>
            <person name="Greenberg D.E."/>
            <person name="Porcella S.F."/>
            <person name="Zelazny A.M."/>
            <person name="Virtaneva K."/>
            <person name="Sturdevant D.E."/>
            <person name="Kupko J.J.III."/>
            <person name="Barbian K.D."/>
            <person name="Babar A."/>
            <person name="Dorward D.W."/>
            <person name="Holland S.M."/>
        </authorList>
    </citation>
    <scope>NUCLEOTIDE SEQUENCE [LARGE SCALE GENOMIC DNA]</scope>
    <source>
        <strain evidence="3">ATCC BAA-1260 / CGDNIH1</strain>
    </source>
</reference>
<keyword evidence="1" id="KW-0472">Membrane</keyword>
<protein>
    <submittedName>
        <fullName evidence="2">Uncharacterized protein</fullName>
    </submittedName>
</protein>
<feature type="transmembrane region" description="Helical" evidence="1">
    <location>
        <begin position="71"/>
        <end position="94"/>
    </location>
</feature>
<dbReference type="KEGG" id="gbe:GbCGDNIH1_1509"/>
<name>Q0BRZ5_GRABC</name>
<sequence length="375" mass="42653">MGRLLLFEGVSTQGIAVLHQPKEGFCCMNTEWDDLHNIAARIISPDSISIGKAELRQAASRAIKKIRWIKFLSIEGASLFAGVFLACLAGYIFFHLHHSPYHPYKLFRVAYYNLTIPALLMSIISLSVPELAQFRQPFKSWLRLPKECHPEALTPLFDSLAAGDWEAKTEKGFVPEYLFRSEWRILLVAGAEYKQRRRWVSYWWRDRYDGDIKARAVPRTLDAPERLLQADATQPISSTDTASAVVTSEKVVVVAAHEKPDLNKDPRYDWLAGGTYQEFQAGLDQFLKEKVPAHHEAALRRALTIGREELREGNPRKTLTLTINRIKYEVENMPRIPGVSLPAMSKSSLTNLLQGTYGSTSFKHYFLDGRQCKTE</sequence>
<accession>Q0BRZ5</accession>
<dbReference type="EMBL" id="CP000394">
    <property type="protein sequence ID" value="ABI62407.2"/>
    <property type="molecule type" value="Genomic_DNA"/>
</dbReference>
<evidence type="ECO:0000313" key="2">
    <source>
        <dbReference type="EMBL" id="ABI62407.2"/>
    </source>
</evidence>
<feature type="transmembrane region" description="Helical" evidence="1">
    <location>
        <begin position="114"/>
        <end position="132"/>
    </location>
</feature>
<dbReference type="AlphaFoldDB" id="Q0BRZ5"/>